<feature type="compositionally biased region" description="Polar residues" evidence="2">
    <location>
        <begin position="694"/>
        <end position="710"/>
    </location>
</feature>
<dbReference type="OrthoDB" id="524326at2759"/>
<organism evidence="4 5">
    <name type="scientific">Hondaea fermentalgiana</name>
    <dbReference type="NCBI Taxonomy" id="2315210"/>
    <lineage>
        <taxon>Eukaryota</taxon>
        <taxon>Sar</taxon>
        <taxon>Stramenopiles</taxon>
        <taxon>Bigyra</taxon>
        <taxon>Labyrinthulomycetes</taxon>
        <taxon>Thraustochytrida</taxon>
        <taxon>Thraustochytriidae</taxon>
        <taxon>Hondaea</taxon>
    </lineage>
</organism>
<dbReference type="InParanoid" id="A0A2R5GYT9"/>
<dbReference type="InterPro" id="IPR059024">
    <property type="entry name" value="SYNRG_C"/>
</dbReference>
<dbReference type="SMART" id="SM00027">
    <property type="entry name" value="EH"/>
    <property type="match status" value="2"/>
</dbReference>
<feature type="compositionally biased region" description="Low complexity" evidence="2">
    <location>
        <begin position="756"/>
        <end position="765"/>
    </location>
</feature>
<reference evidence="4 5" key="1">
    <citation type="submission" date="2017-12" db="EMBL/GenBank/DDBJ databases">
        <title>Sequencing, de novo assembly and annotation of complete genome of a new Thraustochytrid species, strain FCC1311.</title>
        <authorList>
            <person name="Sedici K."/>
            <person name="Godart F."/>
            <person name="Aiese Cigliano R."/>
            <person name="Sanseverino W."/>
            <person name="Barakat M."/>
            <person name="Ortet P."/>
            <person name="Marechal E."/>
            <person name="Cagnac O."/>
            <person name="Amato A."/>
        </authorList>
    </citation>
    <scope>NUCLEOTIDE SEQUENCE [LARGE SCALE GENOMIC DNA]</scope>
</reference>
<dbReference type="InterPro" id="IPR018247">
    <property type="entry name" value="EF_Hand_1_Ca_BS"/>
</dbReference>
<feature type="compositionally biased region" description="Basic and acidic residues" evidence="2">
    <location>
        <begin position="428"/>
        <end position="439"/>
    </location>
</feature>
<accession>A0A2R5GYT9</accession>
<dbReference type="Pfam" id="PF25999">
    <property type="entry name" value="SYNRG_C"/>
    <property type="match status" value="1"/>
</dbReference>
<dbReference type="PANTHER" id="PTHR11216">
    <property type="entry name" value="EH DOMAIN"/>
    <property type="match status" value="1"/>
</dbReference>
<feature type="region of interest" description="Disordered" evidence="2">
    <location>
        <begin position="113"/>
        <end position="147"/>
    </location>
</feature>
<feature type="compositionally biased region" description="Acidic residues" evidence="2">
    <location>
        <begin position="721"/>
        <end position="731"/>
    </location>
</feature>
<dbReference type="SUPFAM" id="SSF47473">
    <property type="entry name" value="EF-hand"/>
    <property type="match status" value="2"/>
</dbReference>
<dbReference type="Gene3D" id="1.10.238.10">
    <property type="entry name" value="EF-hand"/>
    <property type="match status" value="2"/>
</dbReference>
<keyword evidence="5" id="KW-1185">Reference proteome</keyword>
<dbReference type="PROSITE" id="PS00018">
    <property type="entry name" value="EF_HAND_1"/>
    <property type="match status" value="1"/>
</dbReference>
<sequence length="1055" mass="113268">MMMMLGGANAETGGEREALDTLWRQATRNGSSEKLSGRAAFEFFMTCGVPRETLRDIWEMADTNKRHFLERPQFDVAVRLICVAAAGMDVKAVGTCPGKPLPLPDSWQWAVPPPAAPAAARSQEPANVQTPTQAVNPRFKKNDRVAHTRTSDGLVRRGVVVGVHTDDAVNGIYYTVRLDEGNHELQAAEHKLRHEAEVDAGSTQAQPQGAHPAQQAPAAHVQQTATSDWSLDADTMQRYRVVYQNAIAKQPSGRMDLYNAQSFFQQSGLDSASISRILQMCDLDRDHVLSELEFCLAFHLAVGASKRGKPLPNQLPPELYQLYMQFMQTPQHVQENGSHLVPPPPIENATDSLARTAFEDASNDNERKDTSIAEAFAFNGDAGVASTEPAAVGIDHFDGMDKAEEESDKDEHFQKNVVEPQSQTNKGGEMEASLRKSDGEGDGNVSADADDVWGDFDASTAPTGAAETGMIAENDKEAASSVAREAKTDEEDIWAGLGPANVDTGAAETIELGQSDQDVPSAAPADSNAKVDEEEDVEEEEGEDWGDFDGNTAPNGAAETDMIAENDRDAASTVACEAKTDGEDVWAGLDPANVGTEAPATTELGQSDQDTLPAAPADSHGKGDEKEEEEDWGDFDGSTAPTVPAEMGEIEGEIERGEIGENDQNAVSSVAHEVSSKENDVWSGVGPTHADTEAPTTTELEQSAQDSLSAAPSDGVAKESDDVDAWGDFDDAIQGSTEDQMEERESSNSQIMSGRGEFNNNGEVEAGVEENDDERSSAIPIDDQTSQPLENGVSEQELEAESLQESSQVSPAVTFKTLCEGTPGLAKAYPNGLGAEKDQIANALQTATYPEALQAAELAREAQQQIQARARLANHVSRGGAIVIHQWSDILAAVADETRRACALLQGLQSFEGPNTSAVENALASDSMRAYLEDVERMNAVASRITAAARASLVEERLEQEIAEWVDLCTALQAQRGPGAGYVDNVETLIVDLLGSLAFEPEKEYTRCGLTLMQLQPAEVCHFSGSSFHREALNLWLNRVDSAAPSVPKHYSNSI</sequence>
<feature type="region of interest" description="Disordered" evidence="2">
    <location>
        <begin position="403"/>
        <end position="807"/>
    </location>
</feature>
<feature type="compositionally biased region" description="Acidic residues" evidence="2">
    <location>
        <begin position="532"/>
        <end position="547"/>
    </location>
</feature>
<evidence type="ECO:0000256" key="2">
    <source>
        <dbReference type="SAM" id="MobiDB-lite"/>
    </source>
</evidence>
<gene>
    <name evidence="4" type="ORF">FCC1311_101262</name>
</gene>
<evidence type="ECO:0000256" key="1">
    <source>
        <dbReference type="ARBA" id="ARBA00022837"/>
    </source>
</evidence>
<evidence type="ECO:0000259" key="3">
    <source>
        <dbReference type="PROSITE" id="PS50031"/>
    </source>
</evidence>
<feature type="domain" description="EH" evidence="3">
    <location>
        <begin position="235"/>
        <end position="321"/>
    </location>
</feature>
<evidence type="ECO:0000313" key="4">
    <source>
        <dbReference type="EMBL" id="GBG33903.1"/>
    </source>
</evidence>
<dbReference type="InterPro" id="IPR011992">
    <property type="entry name" value="EF-hand-dom_pair"/>
</dbReference>
<dbReference type="Proteomes" id="UP000241890">
    <property type="component" value="Unassembled WGS sequence"/>
</dbReference>
<feature type="compositionally biased region" description="Low complexity" evidence="2">
    <location>
        <begin position="203"/>
        <end position="226"/>
    </location>
</feature>
<dbReference type="AlphaFoldDB" id="A0A2R5GYT9"/>
<feature type="domain" description="EH" evidence="3">
    <location>
        <begin position="15"/>
        <end position="106"/>
    </location>
</feature>
<protein>
    <submittedName>
        <fullName evidence="4">Actin cytoskeleton-regulatory complex protein PAN1</fullName>
    </submittedName>
</protein>
<dbReference type="Pfam" id="PF12763">
    <property type="entry name" value="EH"/>
    <property type="match status" value="1"/>
</dbReference>
<proteinExistence type="predicted"/>
<name>A0A2R5GYT9_9STRA</name>
<dbReference type="InterPro" id="IPR000261">
    <property type="entry name" value="EH_dom"/>
</dbReference>
<evidence type="ECO:0000313" key="5">
    <source>
        <dbReference type="Proteomes" id="UP000241890"/>
    </source>
</evidence>
<feature type="compositionally biased region" description="Polar residues" evidence="2">
    <location>
        <begin position="124"/>
        <end position="135"/>
    </location>
</feature>
<dbReference type="EMBL" id="BEYU01000173">
    <property type="protein sequence ID" value="GBG33903.1"/>
    <property type="molecule type" value="Genomic_DNA"/>
</dbReference>
<dbReference type="GO" id="GO:0006897">
    <property type="term" value="P:endocytosis"/>
    <property type="evidence" value="ECO:0007669"/>
    <property type="project" value="TreeGrafter"/>
</dbReference>
<keyword evidence="1" id="KW-0106">Calcium</keyword>
<feature type="region of interest" description="Disordered" evidence="2">
    <location>
        <begin position="193"/>
        <end position="226"/>
    </location>
</feature>
<dbReference type="GO" id="GO:0005737">
    <property type="term" value="C:cytoplasm"/>
    <property type="evidence" value="ECO:0007669"/>
    <property type="project" value="TreeGrafter"/>
</dbReference>
<dbReference type="PROSITE" id="PS50031">
    <property type="entry name" value="EH"/>
    <property type="match status" value="2"/>
</dbReference>
<comment type="caution">
    <text evidence="4">The sequence shown here is derived from an EMBL/GenBank/DDBJ whole genome shotgun (WGS) entry which is preliminary data.</text>
</comment>
<dbReference type="GO" id="GO:0016197">
    <property type="term" value="P:endosomal transport"/>
    <property type="evidence" value="ECO:0007669"/>
    <property type="project" value="TreeGrafter"/>
</dbReference>
<dbReference type="GO" id="GO:0005886">
    <property type="term" value="C:plasma membrane"/>
    <property type="evidence" value="ECO:0007669"/>
    <property type="project" value="TreeGrafter"/>
</dbReference>